<accession>C1FH73</accession>
<dbReference type="AlphaFoldDB" id="C1FH73"/>
<dbReference type="GO" id="GO:0005737">
    <property type="term" value="C:cytoplasm"/>
    <property type="evidence" value="ECO:0007669"/>
    <property type="project" value="UniProtKB-SubCell"/>
</dbReference>
<evidence type="ECO:0000313" key="11">
    <source>
        <dbReference type="Proteomes" id="UP000002009"/>
    </source>
</evidence>
<evidence type="ECO:0000256" key="4">
    <source>
        <dbReference type="ARBA" id="ARBA00022490"/>
    </source>
</evidence>
<evidence type="ECO:0000313" key="10">
    <source>
        <dbReference type="EMBL" id="ACO70047.1"/>
    </source>
</evidence>
<keyword evidence="3" id="KW-0813">Transport</keyword>
<name>C1FH73_MICCC</name>
<dbReference type="SUPFAM" id="SSF48371">
    <property type="entry name" value="ARM repeat"/>
    <property type="match status" value="1"/>
</dbReference>
<evidence type="ECO:0000259" key="9">
    <source>
        <dbReference type="Pfam" id="PF25780"/>
    </source>
</evidence>
<reference evidence="10 11" key="1">
    <citation type="journal article" date="2009" name="Science">
        <title>Green evolution and dynamic adaptations revealed by genomes of the marine picoeukaryotes Micromonas.</title>
        <authorList>
            <person name="Worden A.Z."/>
            <person name="Lee J.H."/>
            <person name="Mock T."/>
            <person name="Rouze P."/>
            <person name="Simmons M.P."/>
            <person name="Aerts A.L."/>
            <person name="Allen A.E."/>
            <person name="Cuvelier M.L."/>
            <person name="Derelle E."/>
            <person name="Everett M.V."/>
            <person name="Foulon E."/>
            <person name="Grimwood J."/>
            <person name="Gundlach H."/>
            <person name="Henrissat B."/>
            <person name="Napoli C."/>
            <person name="McDonald S.M."/>
            <person name="Parker M.S."/>
            <person name="Rombauts S."/>
            <person name="Salamov A."/>
            <person name="Von Dassow P."/>
            <person name="Badger J.H."/>
            <person name="Coutinho P.M."/>
            <person name="Demir E."/>
            <person name="Dubchak I."/>
            <person name="Gentemann C."/>
            <person name="Eikrem W."/>
            <person name="Gready J.E."/>
            <person name="John U."/>
            <person name="Lanier W."/>
            <person name="Lindquist E.A."/>
            <person name="Lucas S."/>
            <person name="Mayer K.F."/>
            <person name="Moreau H."/>
            <person name="Not F."/>
            <person name="Otillar R."/>
            <person name="Panaud O."/>
            <person name="Pangilinan J."/>
            <person name="Paulsen I."/>
            <person name="Piegu B."/>
            <person name="Poliakov A."/>
            <person name="Robbens S."/>
            <person name="Schmutz J."/>
            <person name="Toulza E."/>
            <person name="Wyss T."/>
            <person name="Zelensky A."/>
            <person name="Zhou K."/>
            <person name="Armbrust E.V."/>
            <person name="Bhattacharya D."/>
            <person name="Goodenough U.W."/>
            <person name="Van de Peer Y."/>
            <person name="Grigoriev I.V."/>
        </authorList>
    </citation>
    <scope>NUCLEOTIDE SEQUENCE [LARGE SCALE GENOMIC DNA]</scope>
    <source>
        <strain evidence="11">RCC299 / NOUM17</strain>
    </source>
</reference>
<dbReference type="InParanoid" id="C1FH73"/>
<dbReference type="OMA" id="RECAHEC"/>
<dbReference type="eggNOG" id="KOG2171">
    <property type="taxonomic scope" value="Eukaryota"/>
</dbReference>
<sequence length="903" mass="90004">MDFPSALAILASPGGHAVPRAEAESIVQAVVNDPSRGIQALCHALECDGSRRLAAVLLSTAAARHWSVLGNDAKAAMRQRTLAALSRAEDRAEMRALVHAADILASRSADDGSPWHELLPALDDAAKSARATHREAAVLLLGSIVESTGAHMNDHHAALVALFAAHLDDPGWEVQQVATRALGTTALALQRRGDFLVVADLLPRILAACVDAAARRLDRSDDEGVAVATEAIAAAASVDSDAAFGPDASLLPRVVDVLVGVGTDPRLCLDGRARAAAFDALGCLAASHPGLLDEPRPTAAAVGAGTAGTTVTAVTAPTTTLADEIMPRLCAAAAAAGVDFTAAGRAEGEAESGGYAAAARSTLRRFSLHLPPAVVLPHVVAPLDAALIAGAAPSPGALACLAAVTEGCASDLAEDPIASNVIAAVAAAMESTDPASKVAAALAFKELAEHAGHALTELFSHAVIPTLVAAISLAVEHETEGGRGDAAESFVAPTHAAASALCANFGSDEIAPALPGVIPPLLGGALGGWRRGDGARGVHPPIRVPPRTNPRARARCLDTLERFAHAAAWEFEPFASDVVAALATLATTNGGGGGGGTDDRDDEGVAAVRFRALAAMATVIAAVGEESAPPGAVDSILSSATLALSAGSSEDAVARECAFRCFGRLATVLERSLAPWLGGAIAAAAATLAAAAEAAEAAGFQRAVSTGGFNESIAAAEALGALVNSCGFATRPHLAVALAALGRAASSPSSPVALRVASARSLEFSLRPLEESDGGGGGDGDGYEKSAPGDGDGDGDGDAAAAAARDLAAETVALLARLVTEDEEPEVALAAATSLEESASAAGRLGAAAAAATAAAAASALLDGSARCQAGLAEGEGGEDGEDAGTVFFDLEDQARRLKKSLG</sequence>
<dbReference type="InterPro" id="IPR016024">
    <property type="entry name" value="ARM-type_fold"/>
</dbReference>
<organism evidence="10 11">
    <name type="scientific">Micromonas commoda (strain RCC299 / NOUM17 / CCMP2709)</name>
    <name type="common">Picoplanktonic green alga</name>
    <dbReference type="NCBI Taxonomy" id="296587"/>
    <lineage>
        <taxon>Eukaryota</taxon>
        <taxon>Viridiplantae</taxon>
        <taxon>Chlorophyta</taxon>
        <taxon>Mamiellophyceae</taxon>
        <taxon>Mamiellales</taxon>
        <taxon>Mamiellaceae</taxon>
        <taxon>Micromonas</taxon>
    </lineage>
</organism>
<keyword evidence="11" id="KW-1185">Reference proteome</keyword>
<dbReference type="Gene3D" id="1.25.10.10">
    <property type="entry name" value="Leucine-rich Repeat Variant"/>
    <property type="match status" value="1"/>
</dbReference>
<protein>
    <recommendedName>
        <fullName evidence="9">IPO4/5-like TPR repeats domain-containing protein</fullName>
    </recommendedName>
</protein>
<dbReference type="OrthoDB" id="7862313at2759"/>
<evidence type="ECO:0000256" key="7">
    <source>
        <dbReference type="ARBA" id="ARBA00023242"/>
    </source>
</evidence>
<comment type="subcellular location">
    <subcellularLocation>
        <location evidence="2">Cytoplasm</location>
    </subcellularLocation>
    <subcellularLocation>
        <location evidence="1">Nucleus</location>
    </subcellularLocation>
</comment>
<evidence type="ECO:0000256" key="8">
    <source>
        <dbReference type="SAM" id="MobiDB-lite"/>
    </source>
</evidence>
<gene>
    <name evidence="10" type="ORF">MICPUN_102733</name>
</gene>
<keyword evidence="5" id="KW-0677">Repeat</keyword>
<dbReference type="STRING" id="296587.C1FH73"/>
<dbReference type="InterPro" id="IPR011989">
    <property type="entry name" value="ARM-like"/>
</dbReference>
<dbReference type="Pfam" id="PF25780">
    <property type="entry name" value="TPR_IPO5"/>
    <property type="match status" value="1"/>
</dbReference>
<feature type="region of interest" description="Disordered" evidence="8">
    <location>
        <begin position="767"/>
        <end position="802"/>
    </location>
</feature>
<keyword evidence="6" id="KW-0653">Protein transport</keyword>
<feature type="domain" description="IPO4/5-like TPR repeats" evidence="9">
    <location>
        <begin position="104"/>
        <end position="216"/>
    </location>
</feature>
<proteinExistence type="predicted"/>
<keyword evidence="7" id="KW-0539">Nucleus</keyword>
<evidence type="ECO:0000256" key="3">
    <source>
        <dbReference type="ARBA" id="ARBA00022448"/>
    </source>
</evidence>
<evidence type="ECO:0000256" key="1">
    <source>
        <dbReference type="ARBA" id="ARBA00004123"/>
    </source>
</evidence>
<dbReference type="GeneID" id="8247066"/>
<dbReference type="EMBL" id="CP001576">
    <property type="protein sequence ID" value="ACO70047.1"/>
    <property type="molecule type" value="Genomic_DNA"/>
</dbReference>
<evidence type="ECO:0000256" key="6">
    <source>
        <dbReference type="ARBA" id="ARBA00022927"/>
    </source>
</evidence>
<dbReference type="KEGG" id="mis:MICPUN_102733"/>
<dbReference type="GO" id="GO:0006606">
    <property type="term" value="P:protein import into nucleus"/>
    <property type="evidence" value="ECO:0007669"/>
    <property type="project" value="InterPro"/>
</dbReference>
<dbReference type="InterPro" id="IPR057672">
    <property type="entry name" value="TPR_IPO4/5"/>
</dbReference>
<dbReference type="PANTHER" id="PTHR10527">
    <property type="entry name" value="IMPORTIN BETA"/>
    <property type="match status" value="1"/>
</dbReference>
<evidence type="ECO:0000256" key="2">
    <source>
        <dbReference type="ARBA" id="ARBA00004496"/>
    </source>
</evidence>
<dbReference type="InterPro" id="IPR040122">
    <property type="entry name" value="Importin_beta"/>
</dbReference>
<dbReference type="Proteomes" id="UP000002009">
    <property type="component" value="Chromosome 10"/>
</dbReference>
<keyword evidence="4" id="KW-0963">Cytoplasm</keyword>
<dbReference type="RefSeq" id="XP_002508789.1">
    <property type="nucleotide sequence ID" value="XM_002508743.1"/>
</dbReference>
<evidence type="ECO:0000256" key="5">
    <source>
        <dbReference type="ARBA" id="ARBA00022737"/>
    </source>
</evidence>